<evidence type="ECO:0000313" key="2">
    <source>
        <dbReference type="Proteomes" id="UP000694844"/>
    </source>
</evidence>
<gene>
    <name evidence="3" type="primary">LOC111103665</name>
</gene>
<feature type="compositionally biased region" description="Basic residues" evidence="1">
    <location>
        <begin position="8"/>
        <end position="21"/>
    </location>
</feature>
<keyword evidence="2" id="KW-1185">Reference proteome</keyword>
<accession>A0A8B8ANN6</accession>
<feature type="region of interest" description="Disordered" evidence="1">
    <location>
        <begin position="1"/>
        <end position="79"/>
    </location>
</feature>
<reference evidence="3" key="1">
    <citation type="submission" date="2025-08" db="UniProtKB">
        <authorList>
            <consortium name="RefSeq"/>
        </authorList>
    </citation>
    <scope>IDENTIFICATION</scope>
    <source>
        <tissue evidence="3">Whole sample</tissue>
    </source>
</reference>
<evidence type="ECO:0000313" key="3">
    <source>
        <dbReference type="RefSeq" id="XP_022292795.1"/>
    </source>
</evidence>
<dbReference type="AlphaFoldDB" id="A0A8B8ANN6"/>
<dbReference type="KEGG" id="cvn:111103665"/>
<sequence length="270" mass="31652">MALEKYRCWKRKKENGKKKNKEKATVLTTTEEINNQPKGANITTTTTTTTTTTEDNSNQPKETTTTNDVPELSVESNPDDTEAEKLLRNILDDIFTQVNRERTARNYMIAVEEATAMAERVIGYIEIREQRQRRDDLSEWLRSMLVQHTKNGILRESIPCPDGENEFNLITGAYHVDARQFDKSTSVHLQNLYADRDITRMTLPRTASELVEDLLFYNAEERYQRSIVAEQEREERRSSSRFSRFISRVRNQGNDVPALFRRIWRTLRRR</sequence>
<feature type="compositionally biased region" description="Low complexity" evidence="1">
    <location>
        <begin position="43"/>
        <end position="53"/>
    </location>
</feature>
<proteinExistence type="predicted"/>
<evidence type="ECO:0000256" key="1">
    <source>
        <dbReference type="SAM" id="MobiDB-lite"/>
    </source>
</evidence>
<dbReference type="Proteomes" id="UP000694844">
    <property type="component" value="Chromosome 7"/>
</dbReference>
<protein>
    <submittedName>
        <fullName evidence="3">Uncharacterized protein LOC111103665</fullName>
    </submittedName>
</protein>
<dbReference type="GeneID" id="111103665"/>
<dbReference type="RefSeq" id="XP_022292795.1">
    <property type="nucleotide sequence ID" value="XM_022437087.1"/>
</dbReference>
<organism evidence="2 3">
    <name type="scientific">Crassostrea virginica</name>
    <name type="common">Eastern oyster</name>
    <dbReference type="NCBI Taxonomy" id="6565"/>
    <lineage>
        <taxon>Eukaryota</taxon>
        <taxon>Metazoa</taxon>
        <taxon>Spiralia</taxon>
        <taxon>Lophotrochozoa</taxon>
        <taxon>Mollusca</taxon>
        <taxon>Bivalvia</taxon>
        <taxon>Autobranchia</taxon>
        <taxon>Pteriomorphia</taxon>
        <taxon>Ostreida</taxon>
        <taxon>Ostreoidea</taxon>
        <taxon>Ostreidae</taxon>
        <taxon>Crassostrea</taxon>
    </lineage>
</organism>
<feature type="compositionally biased region" description="Polar residues" evidence="1">
    <location>
        <begin position="54"/>
        <end position="68"/>
    </location>
</feature>
<feature type="compositionally biased region" description="Polar residues" evidence="1">
    <location>
        <begin position="26"/>
        <end position="42"/>
    </location>
</feature>
<name>A0A8B8ANN6_CRAVI</name>
<dbReference type="OrthoDB" id="10575277at2759"/>